<evidence type="ECO:0000256" key="1">
    <source>
        <dbReference type="ARBA" id="ARBA00010617"/>
    </source>
</evidence>
<dbReference type="EMBL" id="KZ451979">
    <property type="protein sequence ID" value="PKA55485.1"/>
    <property type="molecule type" value="Genomic_DNA"/>
</dbReference>
<keyword evidence="5 7" id="KW-0408">Iron</keyword>
<dbReference type="PRINTS" id="PR00463">
    <property type="entry name" value="EP450I"/>
</dbReference>
<feature type="binding site" description="axial binding residue" evidence="7">
    <location>
        <position position="466"/>
    </location>
    <ligand>
        <name>heme</name>
        <dbReference type="ChEBI" id="CHEBI:30413"/>
    </ligand>
    <ligandPart>
        <name>Fe</name>
        <dbReference type="ChEBI" id="CHEBI:18248"/>
    </ligandPart>
</feature>
<feature type="region of interest" description="Disordered" evidence="9">
    <location>
        <begin position="259"/>
        <end position="278"/>
    </location>
</feature>
<dbReference type="Gene3D" id="1.10.630.10">
    <property type="entry name" value="Cytochrome P450"/>
    <property type="match status" value="1"/>
</dbReference>
<dbReference type="GO" id="GO:0020037">
    <property type="term" value="F:heme binding"/>
    <property type="evidence" value="ECO:0007669"/>
    <property type="project" value="InterPro"/>
</dbReference>
<accession>A0A2I0AIY3</accession>
<dbReference type="PANTHER" id="PTHR47955">
    <property type="entry name" value="CYTOCHROME P450 FAMILY 71 PROTEIN"/>
    <property type="match status" value="1"/>
</dbReference>
<keyword evidence="6 8" id="KW-0503">Monooxygenase</keyword>
<dbReference type="InterPro" id="IPR036396">
    <property type="entry name" value="Cyt_P450_sf"/>
</dbReference>
<feature type="transmembrane region" description="Helical" evidence="10">
    <location>
        <begin position="12"/>
        <end position="33"/>
    </location>
</feature>
<keyword evidence="10" id="KW-0812">Transmembrane</keyword>
<organism evidence="11 12">
    <name type="scientific">Apostasia shenzhenica</name>
    <dbReference type="NCBI Taxonomy" id="1088818"/>
    <lineage>
        <taxon>Eukaryota</taxon>
        <taxon>Viridiplantae</taxon>
        <taxon>Streptophyta</taxon>
        <taxon>Embryophyta</taxon>
        <taxon>Tracheophyta</taxon>
        <taxon>Spermatophyta</taxon>
        <taxon>Magnoliopsida</taxon>
        <taxon>Liliopsida</taxon>
        <taxon>Asparagales</taxon>
        <taxon>Orchidaceae</taxon>
        <taxon>Apostasioideae</taxon>
        <taxon>Apostasia</taxon>
    </lineage>
</organism>
<keyword evidence="10" id="KW-1133">Transmembrane helix</keyword>
<dbReference type="InterPro" id="IPR002401">
    <property type="entry name" value="Cyt_P450_E_grp-I"/>
</dbReference>
<dbReference type="CDD" id="cd11072">
    <property type="entry name" value="CYP71-like"/>
    <property type="match status" value="1"/>
</dbReference>
<evidence type="ECO:0000256" key="8">
    <source>
        <dbReference type="RuleBase" id="RU000461"/>
    </source>
</evidence>
<dbReference type="SUPFAM" id="SSF48264">
    <property type="entry name" value="Cytochrome P450"/>
    <property type="match status" value="1"/>
</dbReference>
<dbReference type="OrthoDB" id="1470350at2759"/>
<dbReference type="STRING" id="1088818.A0A2I0AIY3"/>
<comment type="similarity">
    <text evidence="1 8">Belongs to the cytochrome P450 family.</text>
</comment>
<evidence type="ECO:0000256" key="4">
    <source>
        <dbReference type="ARBA" id="ARBA00023002"/>
    </source>
</evidence>
<comment type="cofactor">
    <cofactor evidence="7">
        <name>heme</name>
        <dbReference type="ChEBI" id="CHEBI:30413"/>
    </cofactor>
</comment>
<evidence type="ECO:0000256" key="9">
    <source>
        <dbReference type="SAM" id="MobiDB-lite"/>
    </source>
</evidence>
<keyword evidence="4 8" id="KW-0560">Oxidoreductase</keyword>
<gene>
    <name evidence="11" type="primary">CYP71D55</name>
    <name evidence="11" type="ORF">AXF42_Ash006687</name>
</gene>
<dbReference type="Proteomes" id="UP000236161">
    <property type="component" value="Unassembled WGS sequence"/>
</dbReference>
<reference evidence="11 12" key="1">
    <citation type="journal article" date="2017" name="Nature">
        <title>The Apostasia genome and the evolution of orchids.</title>
        <authorList>
            <person name="Zhang G.Q."/>
            <person name="Liu K.W."/>
            <person name="Li Z."/>
            <person name="Lohaus R."/>
            <person name="Hsiao Y.Y."/>
            <person name="Niu S.C."/>
            <person name="Wang J.Y."/>
            <person name="Lin Y.C."/>
            <person name="Xu Q."/>
            <person name="Chen L.J."/>
            <person name="Yoshida K."/>
            <person name="Fujiwara S."/>
            <person name="Wang Z.W."/>
            <person name="Zhang Y.Q."/>
            <person name="Mitsuda N."/>
            <person name="Wang M."/>
            <person name="Liu G.H."/>
            <person name="Pecoraro L."/>
            <person name="Huang H.X."/>
            <person name="Xiao X.J."/>
            <person name="Lin M."/>
            <person name="Wu X.Y."/>
            <person name="Wu W.L."/>
            <person name="Chen Y.Y."/>
            <person name="Chang S.B."/>
            <person name="Sakamoto S."/>
            <person name="Ohme-Takagi M."/>
            <person name="Yagi M."/>
            <person name="Zeng S.J."/>
            <person name="Shen C.Y."/>
            <person name="Yeh C.M."/>
            <person name="Luo Y.B."/>
            <person name="Tsai W.C."/>
            <person name="Van de Peer Y."/>
            <person name="Liu Z.J."/>
        </authorList>
    </citation>
    <scope>NUCLEOTIDE SEQUENCE [LARGE SCALE GENOMIC DNA]</scope>
    <source>
        <strain evidence="12">cv. Shenzhen</strain>
        <tissue evidence="11">Stem</tissue>
    </source>
</reference>
<evidence type="ECO:0000256" key="5">
    <source>
        <dbReference type="ARBA" id="ARBA00023004"/>
    </source>
</evidence>
<evidence type="ECO:0000256" key="3">
    <source>
        <dbReference type="ARBA" id="ARBA00022723"/>
    </source>
</evidence>
<evidence type="ECO:0000256" key="6">
    <source>
        <dbReference type="ARBA" id="ARBA00023033"/>
    </source>
</evidence>
<evidence type="ECO:0000256" key="2">
    <source>
        <dbReference type="ARBA" id="ARBA00022617"/>
    </source>
</evidence>
<evidence type="ECO:0000256" key="10">
    <source>
        <dbReference type="SAM" id="Phobius"/>
    </source>
</evidence>
<keyword evidence="2 7" id="KW-0349">Heme</keyword>
<feature type="compositionally biased region" description="Acidic residues" evidence="9">
    <location>
        <begin position="266"/>
        <end position="278"/>
    </location>
</feature>
<sequence length="528" mass="59743">MAESSLAMEAHSFFLLEALGLSLFLFFLLKIFVKNPKPNLPPGPRKLPIIGNIHQLAGELPHRRLGRLAQKYGPLFHLKLGETDFIVASSSETAVQILKTHDLAFASRPALMAIKTIAYDCAGMGFSPYGAYWRQLRRICSGEVLSSSRVKSFGSIRREEAGKLVETIAAAAGSPVNMTEMFLALTNNHVTRAAFGKECRSQARFLRAMKETIKLAPVLSLVDLFPSMAFLSAIDGSKTKMKKLHREMDAILDEIIADHRGKRSGEEEEEEEEEGDEMQEDLVDVLLRIQQKGELEIPLQMHHIKAVILRLIILFFFSLFSKDMLVAATETTSSTLDWVMTELVRHPEAMHEVQLELRRSLKGKTEIQEGDIEELHYLKRVIKETLRLHPPLPLLLPRTCSENVEVLGYTVPSKSRVMVNAWAVGRDPKIWKDPEKFWPERFEGSGVDFRGGNFEFIPFGGGRRMCPGLTFALAGMELFLARLLYQFEWELPGGRNPEELDMEEEFDGSLRRKNHLYLLAFPCSSLEN</sequence>
<dbReference type="PROSITE" id="PS00086">
    <property type="entry name" value="CYTOCHROME_P450"/>
    <property type="match status" value="1"/>
</dbReference>
<dbReference type="GO" id="GO:0005506">
    <property type="term" value="F:iron ion binding"/>
    <property type="evidence" value="ECO:0007669"/>
    <property type="project" value="InterPro"/>
</dbReference>
<dbReference type="PANTHER" id="PTHR47955:SF8">
    <property type="entry name" value="CYTOCHROME P450 71D11-LIKE"/>
    <property type="match status" value="1"/>
</dbReference>
<keyword evidence="10" id="KW-0472">Membrane</keyword>
<dbReference type="GO" id="GO:0016705">
    <property type="term" value="F:oxidoreductase activity, acting on paired donors, with incorporation or reduction of molecular oxygen"/>
    <property type="evidence" value="ECO:0007669"/>
    <property type="project" value="InterPro"/>
</dbReference>
<evidence type="ECO:0000313" key="12">
    <source>
        <dbReference type="Proteomes" id="UP000236161"/>
    </source>
</evidence>
<dbReference type="Pfam" id="PF00067">
    <property type="entry name" value="p450"/>
    <property type="match status" value="1"/>
</dbReference>
<dbReference type="GO" id="GO:0004497">
    <property type="term" value="F:monooxygenase activity"/>
    <property type="evidence" value="ECO:0007669"/>
    <property type="project" value="UniProtKB-KW"/>
</dbReference>
<keyword evidence="3 7" id="KW-0479">Metal-binding</keyword>
<proteinExistence type="inferred from homology"/>
<dbReference type="InterPro" id="IPR001128">
    <property type="entry name" value="Cyt_P450"/>
</dbReference>
<dbReference type="PRINTS" id="PR00385">
    <property type="entry name" value="P450"/>
</dbReference>
<dbReference type="InterPro" id="IPR017972">
    <property type="entry name" value="Cyt_P450_CS"/>
</dbReference>
<dbReference type="EC" id="1.14.13.-" evidence="11"/>
<dbReference type="AlphaFoldDB" id="A0A2I0AIY3"/>
<name>A0A2I0AIY3_9ASPA</name>
<evidence type="ECO:0000256" key="7">
    <source>
        <dbReference type="PIRSR" id="PIRSR602401-1"/>
    </source>
</evidence>
<dbReference type="FunFam" id="1.10.630.10:FF:000043">
    <property type="entry name" value="Cytochrome P450 99A2"/>
    <property type="match status" value="1"/>
</dbReference>
<evidence type="ECO:0000313" key="11">
    <source>
        <dbReference type="EMBL" id="PKA55485.1"/>
    </source>
</evidence>
<protein>
    <submittedName>
        <fullName evidence="11">Premnaspirodiene oxygenase</fullName>
        <ecNumber evidence="11">1.14.13.-</ecNumber>
    </submittedName>
</protein>
<keyword evidence="12" id="KW-1185">Reference proteome</keyword>